<feature type="domain" description="SRR1-like" evidence="1">
    <location>
        <begin position="185"/>
        <end position="320"/>
    </location>
</feature>
<dbReference type="AlphaFoldDB" id="A0A6A6VWC7"/>
<organism evidence="2 3">
    <name type="scientific">Pseudovirgaria hyperparasitica</name>
    <dbReference type="NCBI Taxonomy" id="470096"/>
    <lineage>
        <taxon>Eukaryota</taxon>
        <taxon>Fungi</taxon>
        <taxon>Dikarya</taxon>
        <taxon>Ascomycota</taxon>
        <taxon>Pezizomycotina</taxon>
        <taxon>Dothideomycetes</taxon>
        <taxon>Dothideomycetes incertae sedis</taxon>
        <taxon>Acrospermales</taxon>
        <taxon>Acrospermaceae</taxon>
        <taxon>Pseudovirgaria</taxon>
    </lineage>
</organism>
<protein>
    <recommendedName>
        <fullName evidence="1">SRR1-like domain-containing protein</fullName>
    </recommendedName>
</protein>
<keyword evidence="3" id="KW-1185">Reference proteome</keyword>
<proteinExistence type="predicted"/>
<reference evidence="2" key="1">
    <citation type="journal article" date="2020" name="Stud. Mycol.">
        <title>101 Dothideomycetes genomes: a test case for predicting lifestyles and emergence of pathogens.</title>
        <authorList>
            <person name="Haridas S."/>
            <person name="Albert R."/>
            <person name="Binder M."/>
            <person name="Bloem J."/>
            <person name="Labutti K."/>
            <person name="Salamov A."/>
            <person name="Andreopoulos B."/>
            <person name="Baker S."/>
            <person name="Barry K."/>
            <person name="Bills G."/>
            <person name="Bluhm B."/>
            <person name="Cannon C."/>
            <person name="Castanera R."/>
            <person name="Culley D."/>
            <person name="Daum C."/>
            <person name="Ezra D."/>
            <person name="Gonzalez J."/>
            <person name="Henrissat B."/>
            <person name="Kuo A."/>
            <person name="Liang C."/>
            <person name="Lipzen A."/>
            <person name="Lutzoni F."/>
            <person name="Magnuson J."/>
            <person name="Mondo S."/>
            <person name="Nolan M."/>
            <person name="Ohm R."/>
            <person name="Pangilinan J."/>
            <person name="Park H.-J."/>
            <person name="Ramirez L."/>
            <person name="Alfaro M."/>
            <person name="Sun H."/>
            <person name="Tritt A."/>
            <person name="Yoshinaga Y."/>
            <person name="Zwiers L.-H."/>
            <person name="Turgeon B."/>
            <person name="Goodwin S."/>
            <person name="Spatafora J."/>
            <person name="Crous P."/>
            <person name="Grigoriev I."/>
        </authorList>
    </citation>
    <scope>NUCLEOTIDE SEQUENCE</scope>
    <source>
        <strain evidence="2">CBS 121739</strain>
    </source>
</reference>
<dbReference type="InterPro" id="IPR012942">
    <property type="entry name" value="SRR1-like"/>
</dbReference>
<sequence length="360" mass="40745">MIIGKSIYQGDEFRIYDKLSDNPEYDGERTQALTEIQSNIQSWYRSGARIFEREAIEGLMKQLRALDGEAGTVSIRGLDGREVEFVVETGSTIPIGPKHEYIVESPFIYYFTFQSLTTITDMSVPRIAYCSLRIYHYVSLRDKLTHEIINEVPEKLVDVDECEAHFMAVMKSLEASHQLKLLHAIVKAANASAPIRQIVAFACGNISWDLMEGQVRSASQHALILSLQRLLGNQVQCFAQDPEYTEADMAVLVKHGITILNNPEAFLKVDTSTLVISCSAEVPVKQVTLELTRPAIMFWDRMKEADPKYLWADADSPRTLELLQSSYDEYDCVADQERFGQAVLYVKRATAEKDVDIQRS</sequence>
<evidence type="ECO:0000259" key="1">
    <source>
        <dbReference type="Pfam" id="PF07985"/>
    </source>
</evidence>
<evidence type="ECO:0000313" key="2">
    <source>
        <dbReference type="EMBL" id="KAF2754892.1"/>
    </source>
</evidence>
<dbReference type="Pfam" id="PF07985">
    <property type="entry name" value="SRR1"/>
    <property type="match status" value="1"/>
</dbReference>
<dbReference type="RefSeq" id="XP_033597343.1">
    <property type="nucleotide sequence ID" value="XM_033747483.1"/>
</dbReference>
<dbReference type="EMBL" id="ML996579">
    <property type="protein sequence ID" value="KAF2754892.1"/>
    <property type="molecule type" value="Genomic_DNA"/>
</dbReference>
<gene>
    <name evidence="2" type="ORF">EJ05DRAFT_503835</name>
</gene>
<evidence type="ECO:0000313" key="3">
    <source>
        <dbReference type="Proteomes" id="UP000799437"/>
    </source>
</evidence>
<accession>A0A6A6VWC7</accession>
<dbReference type="PANTHER" id="PTHR42080">
    <property type="entry name" value="SRR1 DOMAIN-CONTAINING PROTEIN"/>
    <property type="match status" value="1"/>
</dbReference>
<name>A0A6A6VWC7_9PEZI</name>
<dbReference type="Proteomes" id="UP000799437">
    <property type="component" value="Unassembled WGS sequence"/>
</dbReference>
<dbReference type="PANTHER" id="PTHR42080:SF3">
    <property type="entry name" value="SRR1-LIKE DOMAIN-CONTAINING PROTEIN"/>
    <property type="match status" value="1"/>
</dbReference>
<dbReference type="OrthoDB" id="5230585at2759"/>
<dbReference type="GeneID" id="54488537"/>